<dbReference type="RefSeq" id="WP_060149821.1">
    <property type="nucleotide sequence ID" value="NZ_LPGD01000073.1"/>
</dbReference>
<comment type="cofactor">
    <cofactor evidence="1">
        <name>[4Fe-4S] cluster</name>
        <dbReference type="ChEBI" id="CHEBI:49883"/>
    </cofactor>
</comment>
<dbReference type="AlphaFoldDB" id="A0A108H3Q9"/>
<gene>
    <name evidence="11" type="ORF">WT44_08150</name>
</gene>
<dbReference type="GO" id="GO:0046872">
    <property type="term" value="F:metal ion binding"/>
    <property type="evidence" value="ECO:0007669"/>
    <property type="project" value="UniProtKB-KW"/>
</dbReference>
<keyword evidence="6" id="KW-0479">Metal-binding</keyword>
<evidence type="ECO:0000256" key="2">
    <source>
        <dbReference type="ARBA" id="ARBA00022490"/>
    </source>
</evidence>
<keyword evidence="4" id="KW-0808">Transferase</keyword>
<dbReference type="GO" id="GO:0051539">
    <property type="term" value="F:4 iron, 4 sulfur cluster binding"/>
    <property type="evidence" value="ECO:0007669"/>
    <property type="project" value="UniProtKB-KW"/>
</dbReference>
<proteinExistence type="predicted"/>
<evidence type="ECO:0000259" key="10">
    <source>
        <dbReference type="PROSITE" id="PS51918"/>
    </source>
</evidence>
<dbReference type="SUPFAM" id="SSF102114">
    <property type="entry name" value="Radical SAM enzymes"/>
    <property type="match status" value="1"/>
</dbReference>
<evidence type="ECO:0000256" key="8">
    <source>
        <dbReference type="ARBA" id="ARBA00023014"/>
    </source>
</evidence>
<keyword evidence="2" id="KW-0963">Cytoplasm</keyword>
<dbReference type="InterPro" id="IPR007197">
    <property type="entry name" value="rSAM"/>
</dbReference>
<dbReference type="EMBL" id="LPHB01000025">
    <property type="protein sequence ID" value="KWA66182.1"/>
    <property type="molecule type" value="Genomic_DNA"/>
</dbReference>
<dbReference type="PROSITE" id="PS51332">
    <property type="entry name" value="B12_BINDING"/>
    <property type="match status" value="1"/>
</dbReference>
<dbReference type="SFLD" id="SFLDG01123">
    <property type="entry name" value="methyltransferase_(Class_B)"/>
    <property type="match status" value="1"/>
</dbReference>
<dbReference type="SMART" id="SM00729">
    <property type="entry name" value="Elp3"/>
    <property type="match status" value="1"/>
</dbReference>
<evidence type="ECO:0000256" key="3">
    <source>
        <dbReference type="ARBA" id="ARBA00022603"/>
    </source>
</evidence>
<evidence type="ECO:0000256" key="4">
    <source>
        <dbReference type="ARBA" id="ARBA00022679"/>
    </source>
</evidence>
<dbReference type="InterPro" id="IPR051198">
    <property type="entry name" value="BchE-like"/>
</dbReference>
<dbReference type="Pfam" id="PF04055">
    <property type="entry name" value="Radical_SAM"/>
    <property type="match status" value="1"/>
</dbReference>
<dbReference type="CDD" id="cd01335">
    <property type="entry name" value="Radical_SAM"/>
    <property type="match status" value="1"/>
</dbReference>
<dbReference type="InterPro" id="IPR058240">
    <property type="entry name" value="rSAM_sf"/>
</dbReference>
<feature type="domain" description="B12-binding" evidence="9">
    <location>
        <begin position="137"/>
        <end position="278"/>
    </location>
</feature>
<feature type="domain" description="Radical SAM core" evidence="10">
    <location>
        <begin position="317"/>
        <end position="542"/>
    </location>
</feature>
<evidence type="ECO:0000256" key="7">
    <source>
        <dbReference type="ARBA" id="ARBA00023004"/>
    </source>
</evidence>
<keyword evidence="7" id="KW-0408">Iron</keyword>
<accession>A0A108H3Q9</accession>
<dbReference type="SFLD" id="SFLDG01082">
    <property type="entry name" value="B12-binding_domain_containing"/>
    <property type="match status" value="1"/>
</dbReference>
<dbReference type="InterPro" id="IPR006158">
    <property type="entry name" value="Cobalamin-bd"/>
</dbReference>
<dbReference type="InterPro" id="IPR023404">
    <property type="entry name" value="rSAM_horseshoe"/>
</dbReference>
<comment type="caution">
    <text evidence="11">The sequence shown here is derived from an EMBL/GenBank/DDBJ whole genome shotgun (WGS) entry which is preliminary data.</text>
</comment>
<keyword evidence="3" id="KW-0489">Methyltransferase</keyword>
<dbReference type="Gene3D" id="3.40.50.280">
    <property type="entry name" value="Cobalamin-binding domain"/>
    <property type="match status" value="1"/>
</dbReference>
<dbReference type="Gene3D" id="3.80.30.20">
    <property type="entry name" value="tm_1862 like domain"/>
    <property type="match status" value="1"/>
</dbReference>
<dbReference type="GO" id="GO:0031419">
    <property type="term" value="F:cobalamin binding"/>
    <property type="evidence" value="ECO:0007669"/>
    <property type="project" value="InterPro"/>
</dbReference>
<evidence type="ECO:0000256" key="5">
    <source>
        <dbReference type="ARBA" id="ARBA00022691"/>
    </source>
</evidence>
<dbReference type="InterPro" id="IPR006638">
    <property type="entry name" value="Elp3/MiaA/NifB-like_rSAM"/>
</dbReference>
<organism evidence="11">
    <name type="scientific">Burkholderia stagnalis</name>
    <dbReference type="NCBI Taxonomy" id="1503054"/>
    <lineage>
        <taxon>Bacteria</taxon>
        <taxon>Pseudomonadati</taxon>
        <taxon>Pseudomonadota</taxon>
        <taxon>Betaproteobacteria</taxon>
        <taxon>Burkholderiales</taxon>
        <taxon>Burkholderiaceae</taxon>
        <taxon>Burkholderia</taxon>
        <taxon>Burkholderia cepacia complex</taxon>
    </lineage>
</organism>
<evidence type="ECO:0000256" key="6">
    <source>
        <dbReference type="ARBA" id="ARBA00022723"/>
    </source>
</evidence>
<dbReference type="PANTHER" id="PTHR43409">
    <property type="entry name" value="ANAEROBIC MAGNESIUM-PROTOPORPHYRIN IX MONOMETHYL ESTER CYCLASE-RELATED"/>
    <property type="match status" value="1"/>
</dbReference>
<protein>
    <submittedName>
        <fullName evidence="11">Uncharacterized protein</fullName>
    </submittedName>
</protein>
<dbReference type="InterPro" id="IPR034466">
    <property type="entry name" value="Methyltransferase_Class_B"/>
</dbReference>
<keyword evidence="8" id="KW-0411">Iron-sulfur</keyword>
<dbReference type="SFLD" id="SFLDS00029">
    <property type="entry name" value="Radical_SAM"/>
    <property type="match status" value="1"/>
</dbReference>
<evidence type="ECO:0000313" key="11">
    <source>
        <dbReference type="EMBL" id="KWA66182.1"/>
    </source>
</evidence>
<evidence type="ECO:0000259" key="9">
    <source>
        <dbReference type="PROSITE" id="PS51332"/>
    </source>
</evidence>
<dbReference type="PANTHER" id="PTHR43409:SF7">
    <property type="entry name" value="BLL1977 PROTEIN"/>
    <property type="match status" value="1"/>
</dbReference>
<dbReference type="PROSITE" id="PS51918">
    <property type="entry name" value="RADICAL_SAM"/>
    <property type="match status" value="1"/>
</dbReference>
<evidence type="ECO:0000313" key="12">
    <source>
        <dbReference type="Proteomes" id="UP000068603"/>
    </source>
</evidence>
<dbReference type="GO" id="GO:0003824">
    <property type="term" value="F:catalytic activity"/>
    <property type="evidence" value="ECO:0007669"/>
    <property type="project" value="InterPro"/>
</dbReference>
<keyword evidence="5" id="KW-0949">S-adenosyl-L-methionine</keyword>
<dbReference type="Proteomes" id="UP000068603">
    <property type="component" value="Unassembled WGS sequence"/>
</dbReference>
<evidence type="ECO:0000256" key="1">
    <source>
        <dbReference type="ARBA" id="ARBA00001966"/>
    </source>
</evidence>
<sequence>MQSGFTQSIAFARGRALASGPVVLLINPPLWSAHAPYLAIPLLAGVLREKGKPVRCLDLNIEFLDLVVSARGLSEIGKLLERRTAKDIIERQAIEQAKVVCASAIARVDSARAILRSFDSLTNHHEFNQAKITMRDALRVISASFDGLRFDLTTEYFDYLAPSSAAIRRAATTPLSLYRWAFEKIIPDAIADPDIGLVGISISAETQLTPAVTAATLIKALRPNLKIVVGGNYTTRMMSAWSGELHPFHDIFDYCILYEGEEALPALYERLFERRLGPIPGLSEVIAGNTVHTPPVKTALKHAAKPAFDLIPLEKYFSPGPVLPVFSSRGCAWKCAFCSIPYASGSFRRRTASEVAAEIAELARLHGSRYFMFVDEIMTIRSLTDVSRELIAIGSPIKWYAETRFSQQWTQDIADELYRAGCRRLNFGLESYNQRILDLMEKEVQVEYIEDNLEICLKAGIAVHLFAILGFPGETLEEAARTVAFCERVVERSRTVYGNAYSSWGASRFTVDVHSPVGKDPERFGVRLVEPPENHDLSLSREIDYVHSGGSIFEQVGADMNPRARNMSFISQVSRFHRSLSTASEEEAFLRTCLGTGLPGVARRSLSVWERLPERNIALSPEVTICHTQRSVLNASVHAHTVIYDPRTGYLIELPIPDLNLDPLRIKQSHESVVQCLAPHIGGQADETVAALCRFGMFDLSEPLAAVDFDSPNFSVIVAEAHVHTQPSCPGNRVLVSGITGVASELDGPGLLLWEAIASPDGLTAGHLKSLMDIAVDKARFTGDVRTLLECGLAFAREDRTRVAADAERLIAAAG</sequence>
<reference evidence="11 12" key="1">
    <citation type="submission" date="2015-11" db="EMBL/GenBank/DDBJ databases">
        <title>Expanding the genomic diversity of Burkholderia species for the development of highly accurate diagnostics.</title>
        <authorList>
            <person name="Sahl J."/>
            <person name="Keim P."/>
            <person name="Wagner D."/>
        </authorList>
    </citation>
    <scope>NUCLEOTIDE SEQUENCE [LARGE SCALE GENOMIC DNA]</scope>
    <source>
        <strain evidence="11 12">MSMB1960WGS</strain>
    </source>
</reference>
<name>A0A108H3Q9_9BURK</name>